<dbReference type="Proteomes" id="UP000604046">
    <property type="component" value="Unassembled WGS sequence"/>
</dbReference>
<feature type="domain" description="Microbial-type PARG catalytic" evidence="4">
    <location>
        <begin position="1836"/>
        <end position="1937"/>
    </location>
</feature>
<dbReference type="InterPro" id="IPR019261">
    <property type="entry name" value="PARG_cat_microbial"/>
</dbReference>
<dbReference type="InterPro" id="IPR015894">
    <property type="entry name" value="Guanylate-bd_N"/>
</dbReference>
<dbReference type="InterPro" id="IPR043472">
    <property type="entry name" value="Macro_dom-like"/>
</dbReference>
<feature type="coiled-coil region" evidence="1">
    <location>
        <begin position="2566"/>
        <end position="2593"/>
    </location>
</feature>
<dbReference type="Gene3D" id="3.40.50.300">
    <property type="entry name" value="P-loop containing nucleotide triphosphate hydrolases"/>
    <property type="match status" value="1"/>
</dbReference>
<feature type="region of interest" description="Disordered" evidence="2">
    <location>
        <begin position="205"/>
        <end position="253"/>
    </location>
</feature>
<dbReference type="InterPro" id="IPR027417">
    <property type="entry name" value="P-loop_NTPase"/>
</dbReference>
<accession>A0A812SDG9</accession>
<keyword evidence="6" id="KW-1185">Reference proteome</keyword>
<feature type="compositionally biased region" description="Low complexity" evidence="2">
    <location>
        <begin position="3163"/>
        <end position="3180"/>
    </location>
</feature>
<dbReference type="Gene3D" id="3.40.220.10">
    <property type="entry name" value="Leucine Aminopeptidase, subunit E, domain 1"/>
    <property type="match status" value="1"/>
</dbReference>
<dbReference type="OrthoDB" id="9979212at2759"/>
<feature type="domain" description="Guanylate-binding protein N-terminal" evidence="3">
    <location>
        <begin position="400"/>
        <end position="530"/>
    </location>
</feature>
<dbReference type="GO" id="GO:0003924">
    <property type="term" value="F:GTPase activity"/>
    <property type="evidence" value="ECO:0007669"/>
    <property type="project" value="InterPro"/>
</dbReference>
<dbReference type="NCBIfam" id="TIGR02452">
    <property type="entry name" value="TIGR02452 family protein"/>
    <property type="match status" value="1"/>
</dbReference>
<dbReference type="Pfam" id="PF02263">
    <property type="entry name" value="GBP"/>
    <property type="match status" value="1"/>
</dbReference>
<dbReference type="InterPro" id="IPR012664">
    <property type="entry name" value="CHP02452"/>
</dbReference>
<name>A0A812SDG9_9DINO</name>
<evidence type="ECO:0000313" key="6">
    <source>
        <dbReference type="Proteomes" id="UP000604046"/>
    </source>
</evidence>
<dbReference type="PANTHER" id="PTHR35596">
    <property type="entry name" value="DUF2263 DOMAIN-CONTAINING PROTEIN"/>
    <property type="match status" value="1"/>
</dbReference>
<evidence type="ECO:0000256" key="2">
    <source>
        <dbReference type="SAM" id="MobiDB-lite"/>
    </source>
</evidence>
<evidence type="ECO:0000313" key="5">
    <source>
        <dbReference type="EMBL" id="CAE7470764.1"/>
    </source>
</evidence>
<dbReference type="SUPFAM" id="SSF52540">
    <property type="entry name" value="P-loop containing nucleoside triphosphate hydrolases"/>
    <property type="match status" value="1"/>
</dbReference>
<evidence type="ECO:0000256" key="1">
    <source>
        <dbReference type="SAM" id="Coils"/>
    </source>
</evidence>
<feature type="compositionally biased region" description="Polar residues" evidence="2">
    <location>
        <begin position="3141"/>
        <end position="3152"/>
    </location>
</feature>
<feature type="compositionally biased region" description="Low complexity" evidence="2">
    <location>
        <begin position="215"/>
        <end position="249"/>
    </location>
</feature>
<dbReference type="EMBL" id="CAJNDS010002430">
    <property type="protein sequence ID" value="CAE7470764.1"/>
    <property type="molecule type" value="Genomic_DNA"/>
</dbReference>
<dbReference type="PANTHER" id="PTHR35596:SF1">
    <property type="entry name" value="MICROBIAL-TYPE PARG CATALYTIC DOMAIN-CONTAINING PROTEIN"/>
    <property type="match status" value="1"/>
</dbReference>
<sequence>MEKAMASTDSWAMVGSPILCTFQEVVQEEELEEALELKGLQGCLLRQVSDLVWEITTAEVQKLGSSLEVDTEAGPVVGSLGAGLPLTPVVWLSPAHDLPGASQASGASGASSLESTLNGLTALKRMNARAFTQDGGVGIRFEDMAQAKAYVTKKRGSLKITVDDVERQYNLELLETSLGPAPVPVDTFDTSAGMSKPPSFAGNAPVGAYPAAHDSPSSAASPAAPNSSSSLAPAANSSSSLASPALASPTAGQIPAPRRKAFERPEALPPPAAGAVRVFGSPEDYVDIPFQPGDRMAEVYEVARKRIPGCILAELPNCREALLPDDRAKCCEVFAVTPKSLPLVLPAKFQVTLGDAGEREVDLALLKHLLCEVLGEYNYRVRDEETAHFLHKTETPGKTELVVLRSAVERLDALVNHRKMSFLSVVGKPREGKSTLLELMRRHCSEYDGGALFKCSDATEKACTKGLWVSMQPLTAPGPQNRDTALLFLDSEGLFAEDGTDPDYFVRLFTITCVLSSVMILNNKISNTVDEGFKAPLYRLAVQYKSFFDKNEWIEEHKPKVLYLARDWNSLQNLDEDHAAWVEASGRLSNRKSDLRDSMQFISDAFGTVSFGTLPSPVPGVNKEDVVSKVLEVGFRDKLGAILAKHVWPNLSPKQFESDGRTCFLKGSEQLLELLQDTVKAVSTESLPWHATLHKVREKAALEWLGGEVQKLAAELEQQFNYVEAQARSDPVALKDLAQRARHAQLEVFDETRGRGSASEPQGPRLRVSGPLEKLRSFLGDLRIEAVQSLGAASRIVPLKIQDLLRQIAEGRERLAQPVELELAPLGYSPQAAADRLKAALDKHTKSLLMTASSICQCCVDSEIRYLLQGFDAAAQKATHAEALQKLAEDARQQICALAEEYACGEDSWAGAGAHIAAVVSGILTTPALIVQKEVEKRFHRKLGCLPEVPWEEALKQSSGERLFMVTMPEQEKEAIHGLLQDYVFPRTDLPEICRRLPEEDIQGLLAEKVEMFEKAMCNERRLRLKNELVRLLMPFRADSSLVGAICHDFFQPGPNPNWPTAQTLGQLLQNAFWAHCAQQKTELLPCVAEVQKLLQQEPPQEAMLGGACAEMVRTALGEVWRGLETSGFVDYQVAVQAPDEEALKQKLTDVGIQAFRVQALRAQKANFKVILSQADLWRITKLGRVRMFRDLGVWVPSPRWTSKYYKAAEEGWQKHVASSRPEDDLIQYKDSFEEVVLDYEQGDNYWVNREEISVRPRFSLVLYPLPQSDAEKLMSQKLTIAEGVEVLSFSVLGPDATRMAIAWVEVGRSAKDSFNCPRQLTCTLGELEFSPIVMAKTDDWIWSMDPPADMVSAWREVETRLFQGHKAKVLQRVCADEPLNEAEIKGEVLRDGLAQEHVDAILAAALSKKEADRLDNRSRQIREDLEQLSGLRARSEPELPSALRARLGPEEEASAILEQALRPVMEDLMNQVLEAEDADMLQNLVHALREPLKDPVARSMQDELRGTASRQLPRAQNKQKFETLASLFGLEEERRPDFVAEVTPKTLDAKGVAEVIYRLGGRRCVPQHILNALTGSARQEIARAATEVCEAFARYTECRLPRQNAPNFSSARARGCDILAHREVGELCYFLLRDADRIMRETAPTYFELVQAIPCQLQTELSPEAAFDELDKLRGPNYAFVGQMWEKEGRVHASLNVWNDKLEIIPLPSFRLLQMAVVTHPKARLEREAFPVSLREAVFFASSIDDVRAQVPPEYSPCCRVLAPAQFQAPPAIPTSDQRHMLTADFKSLDVVDFSALADKKWDAEACKELTCACEGQREEQMALRVMVMAHTRLTCDAGTYTDADGGTWRLPKPGASRVVAQGKALVSGPRFGATTVSVSCKDSIQAARDLGRSGGKVLVLNMANRQGPGGGYRKGSQAQEEDLFRRTTLSTALVHEYGSAITYPLAEFSPVVSEGIYAFRGPDREGYALWSHPFSFDVVSIAAYNGRKQGGGQKEAWDVMEGTGSAEDEKVFTERGFWCTVRNVASLLEAAAHHQPDHLVLSALGCGAFANNPRQVASIFNTLLQAYAGHFRTVEFAILDRNPHEPNSNVSIFRQYLLNYAESKRFPASDGQSGFSKIMSFKQMCPKLGLCEDFGDEHTANFWHPDLCGISGCDATGDHARLWRHQKLCPDENCRIMFGPDSGPELEKRRKHEKVFKHKPQCILPDCRDRGHLHPPPFKKGMACKEGANRHVDGFFYSHSIMKCRRGTFCGKWSDPEHRMNFSHEFNIPCDEPLACDMMHDIDHMARYAHICPSGSRCDKLSDTVHLRQFIHLRRPPCPERVCNAHQRSNFEDHLNLFEHVGVNLKRDWCPAKHPCPMQQGKEHAEKYAHHKPEGLPASAVWGHNTRRNLMENEEAPAKVSFHRNASNMIDKIKRHLPGDPADGEKRAAINFWEHCRPVHRLPVKRFASVLRTGFLASHHCLQTRSRDSEYGMQLPSVVALVGKSPKENISEIQEFVDLFLKHEMLKAENDGSQQFERMIQRLRQENQVAVSAVGGAHAFLQDVRKELDGRWQRMETLFDRAEVRNIGLELRAYLEAIDELQKASDEAEAQGIDPKIGIGHQFDRLFETNKMVFAILGPHTLDDYGEDPQDQEDLGVHLVLRPDSLYHPDVFCTPMAATFYNSGHGDAHRPWWKRCEEPNSPFDKMASEKLHPSSPLFHEALATEFMARAVHKQGKRMPDATAQDMVRYLKKENAHVVVECHLPYVTPLTWVESVIMSKRTFQKMSRDDQERAQHVFLTRLKLVDGDRLAKEAQWTQASNPIMRPLPTPGFTWTSLASRSREVVLPVQLQPKKRTRIFFRASRPTFEVYLASQRSSRMLTQPISFQIAGLQCLAQEPSRNTAYRNLEFNKRVGQGVQPVLYCLDINGPESRITLSHAGVSSMLSTASLEMTKVPTMPTYASFRVPPGYISFTDVRVYVGNEDTHLLEHERSWRVLEADDAEGGDGGDGGDASVQVGLESGPAQGLLSFIASWFKTTSELPICDKGVTCELAQRREAHAEHMKEKRHLCLHGRTCRQRGDSEHMKQFVHLDKPECPSGGHCALLGDLHHRAKFHHANMWDLLLPCRYGRTCRAKDPAHRMYYHHSNSSYDLTEEGLRLLSQDQPGQPSGPSRSEAAKAPQGPGRAAQPRSSAAASSSEAPPGPSTGLDFTAMDVETDQGGDMADIYNEGAIAGQYGDAKLDQYGNPIGGNFDLAKDGAFKGFRILVLCAYRGEQLPQSLDKLTVPELKKKGFEVKHCVTEDEFTQEMRQGRYHVAWIISSDRFNGNKEAFLSEVQKFHEKGRGLMIWGDNQPYFVHANEILSRLFNFRLTGNTPGGTELLPGNPKQPGHFGDHPKVCAGIVKLHEGVTICYPDNLPSSWKVFGTSSNNRPVLVSKEASTEQVKAKEGTGRVIVDNGFTKIMESCWTTAGTPRYVSNCSAWLVLRERFKHAGWGFEAAASSTEQAPPFRDYSA</sequence>
<keyword evidence="1" id="KW-0175">Coiled coil</keyword>
<protein>
    <submittedName>
        <fullName evidence="5">Uncharacterized protein</fullName>
    </submittedName>
</protein>
<comment type="caution">
    <text evidence="5">The sequence shown here is derived from an EMBL/GenBank/DDBJ whole genome shotgun (WGS) entry which is preliminary data.</text>
</comment>
<gene>
    <name evidence="5" type="ORF">SNAT2548_LOCUS26413</name>
</gene>
<dbReference type="GO" id="GO:0005525">
    <property type="term" value="F:GTP binding"/>
    <property type="evidence" value="ECO:0007669"/>
    <property type="project" value="InterPro"/>
</dbReference>
<reference evidence="5" key="1">
    <citation type="submission" date="2021-02" db="EMBL/GenBank/DDBJ databases">
        <authorList>
            <person name="Dougan E. K."/>
            <person name="Rhodes N."/>
            <person name="Thang M."/>
            <person name="Chan C."/>
        </authorList>
    </citation>
    <scope>NUCLEOTIDE SEQUENCE</scope>
</reference>
<evidence type="ECO:0000259" key="4">
    <source>
        <dbReference type="Pfam" id="PF10021"/>
    </source>
</evidence>
<dbReference type="Pfam" id="PF10021">
    <property type="entry name" value="PARG_cat_microb"/>
    <property type="match status" value="1"/>
</dbReference>
<feature type="region of interest" description="Disordered" evidence="2">
    <location>
        <begin position="3141"/>
        <end position="3192"/>
    </location>
</feature>
<organism evidence="5 6">
    <name type="scientific">Symbiodinium natans</name>
    <dbReference type="NCBI Taxonomy" id="878477"/>
    <lineage>
        <taxon>Eukaryota</taxon>
        <taxon>Sar</taxon>
        <taxon>Alveolata</taxon>
        <taxon>Dinophyceae</taxon>
        <taxon>Suessiales</taxon>
        <taxon>Symbiodiniaceae</taxon>
        <taxon>Symbiodinium</taxon>
    </lineage>
</organism>
<proteinExistence type="predicted"/>
<evidence type="ECO:0000259" key="3">
    <source>
        <dbReference type="Pfam" id="PF02263"/>
    </source>
</evidence>